<dbReference type="InterPro" id="IPR003822">
    <property type="entry name" value="PAH"/>
</dbReference>
<feature type="compositionally biased region" description="Acidic residues" evidence="8">
    <location>
        <begin position="909"/>
        <end position="926"/>
    </location>
</feature>
<feature type="region of interest" description="Disordered" evidence="8">
    <location>
        <begin position="213"/>
        <end position="253"/>
    </location>
</feature>
<dbReference type="Pfam" id="PF16879">
    <property type="entry name" value="Sin3a_C"/>
    <property type="match status" value="1"/>
</dbReference>
<evidence type="ECO:0000256" key="4">
    <source>
        <dbReference type="ARBA" id="ARBA00023015"/>
    </source>
</evidence>
<evidence type="ECO:0000256" key="5">
    <source>
        <dbReference type="ARBA" id="ARBA00023163"/>
    </source>
</evidence>
<dbReference type="Pfam" id="PF08295">
    <property type="entry name" value="Sin3_corepress"/>
    <property type="match status" value="1"/>
</dbReference>
<feature type="region of interest" description="Disordered" evidence="8">
    <location>
        <begin position="708"/>
        <end position="751"/>
    </location>
</feature>
<feature type="compositionally biased region" description="Basic and acidic residues" evidence="8">
    <location>
        <begin position="239"/>
        <end position="253"/>
    </location>
</feature>
<dbReference type="Gene3D" id="1.20.1160.11">
    <property type="entry name" value="Paired amphipathic helix"/>
    <property type="match status" value="3"/>
</dbReference>
<name>A0A1Y1IA10_KLENI</name>
<dbReference type="EMBL" id="DF237260">
    <property type="protein sequence ID" value="GAQ86792.1"/>
    <property type="molecule type" value="Genomic_DNA"/>
</dbReference>
<dbReference type="STRING" id="105231.A0A1Y1IA10"/>
<dbReference type="PANTHER" id="PTHR12346">
    <property type="entry name" value="SIN3B-RELATED"/>
    <property type="match status" value="1"/>
</dbReference>
<proteinExistence type="predicted"/>
<feature type="compositionally biased region" description="Basic and acidic residues" evidence="8">
    <location>
        <begin position="717"/>
        <end position="732"/>
    </location>
</feature>
<keyword evidence="3" id="KW-0677">Repeat</keyword>
<dbReference type="OrthoDB" id="10265969at2759"/>
<dbReference type="SMART" id="SM00761">
    <property type="entry name" value="HDAC_interact"/>
    <property type="match status" value="1"/>
</dbReference>
<dbReference type="InterPro" id="IPR036600">
    <property type="entry name" value="PAH_sf"/>
</dbReference>
<comment type="subcellular location">
    <subcellularLocation>
        <location evidence="1 7">Nucleus</location>
    </subcellularLocation>
</comment>
<feature type="compositionally biased region" description="Low complexity" evidence="8">
    <location>
        <begin position="778"/>
        <end position="803"/>
    </location>
</feature>
<evidence type="ECO:0000313" key="11">
    <source>
        <dbReference type="Proteomes" id="UP000054558"/>
    </source>
</evidence>
<gene>
    <name evidence="10" type="ORF">KFL_003110140</name>
</gene>
<organism evidence="10 11">
    <name type="scientific">Klebsormidium nitens</name>
    <name type="common">Green alga</name>
    <name type="synonym">Ulothrix nitens</name>
    <dbReference type="NCBI Taxonomy" id="105231"/>
    <lineage>
        <taxon>Eukaryota</taxon>
        <taxon>Viridiplantae</taxon>
        <taxon>Streptophyta</taxon>
        <taxon>Klebsormidiophyceae</taxon>
        <taxon>Klebsormidiales</taxon>
        <taxon>Klebsormidiaceae</taxon>
        <taxon>Klebsormidium</taxon>
    </lineage>
</organism>
<dbReference type="GO" id="GO:0000785">
    <property type="term" value="C:chromatin"/>
    <property type="evidence" value="ECO:0000318"/>
    <property type="project" value="GO_Central"/>
</dbReference>
<dbReference type="FunFam" id="1.20.1160.11:FF:000002">
    <property type="entry name" value="Paired amphipathic helix protein SIN3"/>
    <property type="match status" value="1"/>
</dbReference>
<dbReference type="Pfam" id="PF02671">
    <property type="entry name" value="PAH"/>
    <property type="match status" value="3"/>
</dbReference>
<keyword evidence="5" id="KW-0804">Transcription</keyword>
<reference evidence="10 11" key="1">
    <citation type="journal article" date="2014" name="Nat. Commun.">
        <title>Klebsormidium flaccidum genome reveals primary factors for plant terrestrial adaptation.</title>
        <authorList>
            <person name="Hori K."/>
            <person name="Maruyama F."/>
            <person name="Fujisawa T."/>
            <person name="Togashi T."/>
            <person name="Yamamoto N."/>
            <person name="Seo M."/>
            <person name="Sato S."/>
            <person name="Yamada T."/>
            <person name="Mori H."/>
            <person name="Tajima N."/>
            <person name="Moriyama T."/>
            <person name="Ikeuchi M."/>
            <person name="Watanabe M."/>
            <person name="Wada H."/>
            <person name="Kobayashi K."/>
            <person name="Saito M."/>
            <person name="Masuda T."/>
            <person name="Sasaki-Sekimoto Y."/>
            <person name="Mashiguchi K."/>
            <person name="Awai K."/>
            <person name="Shimojima M."/>
            <person name="Masuda S."/>
            <person name="Iwai M."/>
            <person name="Nobusawa T."/>
            <person name="Narise T."/>
            <person name="Kondo S."/>
            <person name="Saito H."/>
            <person name="Sato R."/>
            <person name="Murakawa M."/>
            <person name="Ihara Y."/>
            <person name="Oshima-Yamada Y."/>
            <person name="Ohtaka K."/>
            <person name="Satoh M."/>
            <person name="Sonobe K."/>
            <person name="Ishii M."/>
            <person name="Ohtani R."/>
            <person name="Kanamori-Sato M."/>
            <person name="Honoki R."/>
            <person name="Miyazaki D."/>
            <person name="Mochizuki H."/>
            <person name="Umetsu J."/>
            <person name="Higashi K."/>
            <person name="Shibata D."/>
            <person name="Kamiya Y."/>
            <person name="Sato N."/>
            <person name="Nakamura Y."/>
            <person name="Tabata S."/>
            <person name="Ida S."/>
            <person name="Kurokawa K."/>
            <person name="Ohta H."/>
        </authorList>
    </citation>
    <scope>NUCLEOTIDE SEQUENCE [LARGE SCALE GENOMIC DNA]</scope>
    <source>
        <strain evidence="10 11">NIES-2285</strain>
    </source>
</reference>
<dbReference type="FunFam" id="1.20.1160.11:FF:000003">
    <property type="entry name" value="Paired amphipathic helix SIN3-like protein"/>
    <property type="match status" value="1"/>
</dbReference>
<dbReference type="OMA" id="GLCRDAH"/>
<keyword evidence="4" id="KW-0805">Transcription regulation</keyword>
<accession>A0A1Y1IA10</accession>
<dbReference type="GO" id="GO:0000122">
    <property type="term" value="P:negative regulation of transcription by RNA polymerase II"/>
    <property type="evidence" value="ECO:0000318"/>
    <property type="project" value="GO_Central"/>
</dbReference>
<evidence type="ECO:0000256" key="8">
    <source>
        <dbReference type="SAM" id="MobiDB-lite"/>
    </source>
</evidence>
<keyword evidence="11" id="KW-1185">Reference proteome</keyword>
<feature type="domain" description="Histone deacetylase interacting" evidence="9">
    <location>
        <begin position="407"/>
        <end position="505"/>
    </location>
</feature>
<dbReference type="SUPFAM" id="SSF47762">
    <property type="entry name" value="PAH2 domain"/>
    <property type="match status" value="3"/>
</dbReference>
<dbReference type="FunFam" id="1.20.1160.11:FF:000001">
    <property type="entry name" value="Paired amphipathic helix protein Sin3"/>
    <property type="match status" value="1"/>
</dbReference>
<protein>
    <submittedName>
        <fullName evidence="10">Paired amphipathic helix protein</fullName>
    </submittedName>
</protein>
<feature type="compositionally biased region" description="Acidic residues" evidence="8">
    <location>
        <begin position="950"/>
        <end position="976"/>
    </location>
</feature>
<feature type="region of interest" description="Disordered" evidence="8">
    <location>
        <begin position="1"/>
        <end position="33"/>
    </location>
</feature>
<evidence type="ECO:0000256" key="7">
    <source>
        <dbReference type="PROSITE-ProRule" id="PRU00810"/>
    </source>
</evidence>
<feature type="region of interest" description="Disordered" evidence="8">
    <location>
        <begin position="778"/>
        <end position="991"/>
    </location>
</feature>
<keyword evidence="6 7" id="KW-0539">Nucleus</keyword>
<dbReference type="InterPro" id="IPR039774">
    <property type="entry name" value="Sin3-like"/>
</dbReference>
<keyword evidence="2" id="KW-0678">Repressor</keyword>
<dbReference type="GO" id="GO:0000118">
    <property type="term" value="C:histone deacetylase complex"/>
    <property type="evidence" value="ECO:0000318"/>
    <property type="project" value="GO_Central"/>
</dbReference>
<feature type="compositionally biased region" description="Basic and acidic residues" evidence="8">
    <location>
        <begin position="832"/>
        <end position="849"/>
    </location>
</feature>
<sequence>MKRPREDAPPGPQIKRAHGPGPEKPYEAPLPGAKLTTDDALAYLKAVKDKFRDDKVKYDEFLEVMKDFKATRIDTAGVIVRVKELFKGHRNLILGFNTFLPKGFEITLPLEEESEEDPVAKKPVEFDQAINYVNKIKTRFSNNDAVYKTFLEILNMYRKGNKMITEVYKEVSTLFADHKDLLDEFTYFLPDTSSPWVMQQPYYPKAPQIAAKVAPNKDIPPPPQRAQPIAKRQGPPELAKPKDERKEKDIKPMVEARGPRDVVRKADKLPGLKREDGPEVKEMTAEERKAHKNANLQKELVFFEKVKARLRNKDTYQDFLKCLNLFSQEIIGRTELHSLVSDILGKFPDLMEGFNEFLARCESLEEAVKPRLEKPAAPLKDLHVARPSLPAKKDYTSRPISELDLSACDRCTPSYRLLPKNFPRATATYRTELCRKVLNDDWVSVTSGSEDYSFKHMRRNQYEEALFRCEDDRYELDMLLESTSFTARKVKELEERCAKDGEKITVDELNPVNLRCVERIYGDHGLDVLEMLRRNPGAALPVLYQRLCQKKEEWARCREDMNKVWRDVYAKNYHKSLDHRSFYFKQLDKRSLSSKGLLLEIKEAHEHKRREDESILAFACGSRRPLIPDYTFELPEPAVHNDLYNIIKFAADETLSEEQSAKVMAFWTSFIEPFFGVNPRVLEDSLEVAGKGKGATLAIEAKPSTVAADGKTVTARNAEKGEKGPTEPEKKAGVASAKPAAPMSPGKDQMAEPTLAGLAAGATHALAANADAAAASAAGEAPAPGPVPATAAASDSPSEAPTAPAGPPPKPQVDAMEEDEKVKGGVSIEKGAPGHEETNRISGEKEVAEKVTAPAEGPSADVNGVAADGARKEELEATPSGDDERADQAGAAGPSKALANGDRKHPEGEDMEVDGDNEADADDEGDDGHGSAEESGDDSDGPEEGHFSDAEEDEQDDEDDEGDDGEGGGDADDDDTSPSGPERAFSQCKPLAARQIPGFESAPGRKIFYGNDTFYVLFRLHQILYERVSAAKHAAREAEEKWRQSKDSPPPDLYAKFMQILYSLLDGQIDNSRFEDECRAMLGTSSYVLFTLDKLVFKFVKQIQSAAVDDVSSKMLALFAYEKSKPTGGVIDLVYHANSALLLQDETSYRFEYMMDLGAEKLEMTAGTIEPIFNDYLTEFLQSIPDNKASRVFLSRNARQYLALPEEVAFLRATAHTRIYNGLECKITCQNSKVSYVLDTEDLFHRKKGAKAGAGKAAGKAKARVEKFQRWVETKTGAAALPPPEPQPAKLD</sequence>
<dbReference type="GO" id="GO:0003714">
    <property type="term" value="F:transcription corepressor activity"/>
    <property type="evidence" value="ECO:0000318"/>
    <property type="project" value="GO_Central"/>
</dbReference>
<dbReference type="PROSITE" id="PS51477">
    <property type="entry name" value="PAH"/>
    <property type="match status" value="3"/>
</dbReference>
<evidence type="ECO:0000256" key="3">
    <source>
        <dbReference type="ARBA" id="ARBA00022737"/>
    </source>
</evidence>
<dbReference type="PANTHER" id="PTHR12346:SF0">
    <property type="entry name" value="SIN3A, ISOFORM G"/>
    <property type="match status" value="1"/>
</dbReference>
<evidence type="ECO:0000313" key="10">
    <source>
        <dbReference type="EMBL" id="GAQ86792.1"/>
    </source>
</evidence>
<dbReference type="Proteomes" id="UP000054558">
    <property type="component" value="Unassembled WGS sequence"/>
</dbReference>
<evidence type="ECO:0000256" key="2">
    <source>
        <dbReference type="ARBA" id="ARBA00022491"/>
    </source>
</evidence>
<dbReference type="InterPro" id="IPR031693">
    <property type="entry name" value="Sin3_C"/>
</dbReference>
<evidence type="ECO:0000256" key="6">
    <source>
        <dbReference type="ARBA" id="ARBA00023242"/>
    </source>
</evidence>
<evidence type="ECO:0000259" key="9">
    <source>
        <dbReference type="SMART" id="SM00761"/>
    </source>
</evidence>
<evidence type="ECO:0000256" key="1">
    <source>
        <dbReference type="ARBA" id="ARBA00004123"/>
    </source>
</evidence>
<dbReference type="InterPro" id="IPR013194">
    <property type="entry name" value="HDAC_interact_dom"/>
</dbReference>